<dbReference type="EMBL" id="CAJHNH020000248">
    <property type="protein sequence ID" value="CAG5116378.1"/>
    <property type="molecule type" value="Genomic_DNA"/>
</dbReference>
<dbReference type="InterPro" id="IPR002048">
    <property type="entry name" value="EF_hand_dom"/>
</dbReference>
<dbReference type="SMART" id="SM00054">
    <property type="entry name" value="EFh"/>
    <property type="match status" value="2"/>
</dbReference>
<evidence type="ECO:0000313" key="4">
    <source>
        <dbReference type="Proteomes" id="UP000678393"/>
    </source>
</evidence>
<accession>A0A8S3YJ31</accession>
<feature type="domain" description="EF-hand" evidence="2">
    <location>
        <begin position="28"/>
        <end position="63"/>
    </location>
</feature>
<dbReference type="Pfam" id="PF13499">
    <property type="entry name" value="EF-hand_7"/>
    <property type="match status" value="1"/>
</dbReference>
<dbReference type="PROSITE" id="PS00018">
    <property type="entry name" value="EF_HAND_1"/>
    <property type="match status" value="1"/>
</dbReference>
<evidence type="ECO:0000259" key="2">
    <source>
        <dbReference type="PROSITE" id="PS50222"/>
    </source>
</evidence>
<dbReference type="InterPro" id="IPR018247">
    <property type="entry name" value="EF_Hand_1_Ca_BS"/>
</dbReference>
<dbReference type="GO" id="GO:0005509">
    <property type="term" value="F:calcium ion binding"/>
    <property type="evidence" value="ECO:0007669"/>
    <property type="project" value="InterPro"/>
</dbReference>
<reference evidence="3" key="1">
    <citation type="submission" date="2021-04" db="EMBL/GenBank/DDBJ databases">
        <authorList>
            <consortium name="Molecular Ecology Group"/>
        </authorList>
    </citation>
    <scope>NUCLEOTIDE SEQUENCE</scope>
</reference>
<dbReference type="PROSITE" id="PS50222">
    <property type="entry name" value="EF_HAND_2"/>
    <property type="match status" value="1"/>
</dbReference>
<evidence type="ECO:0000313" key="3">
    <source>
        <dbReference type="EMBL" id="CAG5116378.1"/>
    </source>
</evidence>
<dbReference type="AlphaFoldDB" id="A0A8S3YJ31"/>
<keyword evidence="1" id="KW-0106">Calcium</keyword>
<dbReference type="SUPFAM" id="SSF47473">
    <property type="entry name" value="EF-hand"/>
    <property type="match status" value="1"/>
</dbReference>
<evidence type="ECO:0000256" key="1">
    <source>
        <dbReference type="ARBA" id="ARBA00022837"/>
    </source>
</evidence>
<comment type="caution">
    <text evidence="3">The sequence shown here is derived from an EMBL/GenBank/DDBJ whole genome shotgun (WGS) entry which is preliminary data.</text>
</comment>
<organism evidence="3 4">
    <name type="scientific">Candidula unifasciata</name>
    <dbReference type="NCBI Taxonomy" id="100452"/>
    <lineage>
        <taxon>Eukaryota</taxon>
        <taxon>Metazoa</taxon>
        <taxon>Spiralia</taxon>
        <taxon>Lophotrochozoa</taxon>
        <taxon>Mollusca</taxon>
        <taxon>Gastropoda</taxon>
        <taxon>Heterobranchia</taxon>
        <taxon>Euthyneura</taxon>
        <taxon>Panpulmonata</taxon>
        <taxon>Eupulmonata</taxon>
        <taxon>Stylommatophora</taxon>
        <taxon>Helicina</taxon>
        <taxon>Helicoidea</taxon>
        <taxon>Geomitridae</taxon>
        <taxon>Candidula</taxon>
    </lineage>
</organism>
<sequence>ENPKLIDPISRTINSTRCMQYFPHMSQDTVKELWAKFQEFDVDRNECLDFAEVIKALMSMGLQFTAQQAEEAMLEADINKSRTLDFYEYLVVSDKLFSKKGHSELFHTGAALENRRVMAKTCVLQ</sequence>
<feature type="non-terminal residue" evidence="3">
    <location>
        <position position="125"/>
    </location>
</feature>
<protein>
    <recommendedName>
        <fullName evidence="2">EF-hand domain-containing protein</fullName>
    </recommendedName>
</protein>
<keyword evidence="4" id="KW-1185">Reference proteome</keyword>
<dbReference type="Gene3D" id="1.10.238.10">
    <property type="entry name" value="EF-hand"/>
    <property type="match status" value="1"/>
</dbReference>
<dbReference type="OrthoDB" id="5983955at2759"/>
<proteinExistence type="predicted"/>
<gene>
    <name evidence="3" type="ORF">CUNI_LOCUS1936</name>
</gene>
<name>A0A8S3YJ31_9EUPU</name>
<dbReference type="Proteomes" id="UP000678393">
    <property type="component" value="Unassembled WGS sequence"/>
</dbReference>
<dbReference type="InterPro" id="IPR011992">
    <property type="entry name" value="EF-hand-dom_pair"/>
</dbReference>
<dbReference type="CDD" id="cd00051">
    <property type="entry name" value="EFh"/>
    <property type="match status" value="1"/>
</dbReference>